<protein>
    <recommendedName>
        <fullName evidence="2 7">Aminomethyltransferase</fullName>
        <ecNumber evidence="2 7">2.1.2.10</ecNumber>
    </recommendedName>
    <alternativeName>
        <fullName evidence="5 7">Glycine cleavage system T protein</fullName>
    </alternativeName>
</protein>
<keyword evidence="3 7" id="KW-0032">Aminotransferase</keyword>
<dbReference type="GO" id="GO:0004047">
    <property type="term" value="F:aminomethyltransferase activity"/>
    <property type="evidence" value="ECO:0007669"/>
    <property type="project" value="UniProtKB-UniRule"/>
</dbReference>
<dbReference type="InterPro" id="IPR006222">
    <property type="entry name" value="GCVT_N"/>
</dbReference>
<dbReference type="GO" id="GO:0005829">
    <property type="term" value="C:cytosol"/>
    <property type="evidence" value="ECO:0007669"/>
    <property type="project" value="TreeGrafter"/>
</dbReference>
<evidence type="ECO:0000313" key="12">
    <source>
        <dbReference type="Proteomes" id="UP000295063"/>
    </source>
</evidence>
<dbReference type="GO" id="GO:0032259">
    <property type="term" value="P:methylation"/>
    <property type="evidence" value="ECO:0007669"/>
    <property type="project" value="UniProtKB-KW"/>
</dbReference>
<dbReference type="InterPro" id="IPR027266">
    <property type="entry name" value="TrmE/GcvT-like"/>
</dbReference>
<dbReference type="InterPro" id="IPR028896">
    <property type="entry name" value="GcvT/YgfZ/DmdA"/>
</dbReference>
<reference evidence="11 12" key="1">
    <citation type="submission" date="2019-03" db="EMBL/GenBank/DDBJ databases">
        <title>Genomic Encyclopedia of Type Strains, Phase IV (KMG-IV): sequencing the most valuable type-strain genomes for metagenomic binning, comparative biology and taxonomic classification.</title>
        <authorList>
            <person name="Goeker M."/>
        </authorList>
    </citation>
    <scope>NUCLEOTIDE SEQUENCE [LARGE SCALE GENOMIC DNA]</scope>
    <source>
        <strain evidence="11 12">DSM 15969</strain>
    </source>
</reference>
<comment type="subunit">
    <text evidence="7">The glycine cleavage system is composed of four proteins: P, T, L and H.</text>
</comment>
<comment type="catalytic activity">
    <reaction evidence="6 7">
        <text>N(6)-[(R)-S(8)-aminomethyldihydrolipoyl]-L-lysyl-[protein] + (6S)-5,6,7,8-tetrahydrofolate = N(6)-[(R)-dihydrolipoyl]-L-lysyl-[protein] + (6R)-5,10-methylene-5,6,7,8-tetrahydrofolate + NH4(+)</text>
        <dbReference type="Rhea" id="RHEA:16945"/>
        <dbReference type="Rhea" id="RHEA-COMP:10475"/>
        <dbReference type="Rhea" id="RHEA-COMP:10492"/>
        <dbReference type="ChEBI" id="CHEBI:15636"/>
        <dbReference type="ChEBI" id="CHEBI:28938"/>
        <dbReference type="ChEBI" id="CHEBI:57453"/>
        <dbReference type="ChEBI" id="CHEBI:83100"/>
        <dbReference type="ChEBI" id="CHEBI:83143"/>
        <dbReference type="EC" id="2.1.2.10"/>
    </reaction>
</comment>
<evidence type="ECO:0000256" key="8">
    <source>
        <dbReference type="PIRSR" id="PIRSR006487-1"/>
    </source>
</evidence>
<sequence>MTEKKTPLYDVHLASGAKVIEFGGWLMPVQYSGILEEHRAVRTAAGLFDVSHMGEVAVSGPEAASFINHLVTNDISLLNVNQAMYSPMCYPDGTVVDDLLIYRLGEQEYLLVINAGNIDKDVDWIKQQAAGYQAELKNLSDTMAQLALQGPKAATILQTLIDTDLQDLKYYWFWQGMNINGISCLISRTGYTGEDGFEVYCPAEAAAALWQALLKAGEPYGLIPVGLGARDTLRFEAALPLYGHELSDRITPLEAGLDIFVKLAKEGFIGWEALTAQKQQGVTRRLAGLEMTGRGIARAGYPCVADGKVIGTVTSGSFAPALGKNLALALLDIAYVQPGTAVGVEIRGNAVDAVVVKKPFYRRPK</sequence>
<dbReference type="Pfam" id="PF08669">
    <property type="entry name" value="GCV_T_C"/>
    <property type="match status" value="1"/>
</dbReference>
<keyword evidence="12" id="KW-1185">Reference proteome</keyword>
<dbReference type="Gene3D" id="3.30.70.1400">
    <property type="entry name" value="Aminomethyltransferase beta-barrel domains"/>
    <property type="match status" value="1"/>
</dbReference>
<evidence type="ECO:0000256" key="1">
    <source>
        <dbReference type="ARBA" id="ARBA00008609"/>
    </source>
</evidence>
<feature type="domain" description="GCVT N-terminal" evidence="9">
    <location>
        <begin position="8"/>
        <end position="265"/>
    </location>
</feature>
<name>A0A4V2Q8K8_9FIRM</name>
<evidence type="ECO:0000259" key="10">
    <source>
        <dbReference type="Pfam" id="PF08669"/>
    </source>
</evidence>
<dbReference type="GO" id="GO:0005960">
    <property type="term" value="C:glycine cleavage complex"/>
    <property type="evidence" value="ECO:0007669"/>
    <property type="project" value="InterPro"/>
</dbReference>
<keyword evidence="4 7" id="KW-0808">Transferase</keyword>
<dbReference type="GO" id="GO:0019464">
    <property type="term" value="P:glycine decarboxylation via glycine cleavage system"/>
    <property type="evidence" value="ECO:0007669"/>
    <property type="project" value="UniProtKB-UniRule"/>
</dbReference>
<comment type="function">
    <text evidence="7">The glycine cleavage system catalyzes the degradation of glycine.</text>
</comment>
<evidence type="ECO:0000259" key="9">
    <source>
        <dbReference type="Pfam" id="PF01571"/>
    </source>
</evidence>
<dbReference type="FunFam" id="2.40.30.110:FF:000003">
    <property type="entry name" value="Aminomethyltransferase"/>
    <property type="match status" value="1"/>
</dbReference>
<dbReference type="EMBL" id="SLUI01000006">
    <property type="protein sequence ID" value="TCL37152.1"/>
    <property type="molecule type" value="Genomic_DNA"/>
</dbReference>
<dbReference type="PANTHER" id="PTHR43757">
    <property type="entry name" value="AMINOMETHYLTRANSFERASE"/>
    <property type="match status" value="1"/>
</dbReference>
<dbReference type="InterPro" id="IPR013977">
    <property type="entry name" value="GcvT_C"/>
</dbReference>
<organism evidence="11 12">
    <name type="scientific">Anaerospora hongkongensis</name>
    <dbReference type="NCBI Taxonomy" id="244830"/>
    <lineage>
        <taxon>Bacteria</taxon>
        <taxon>Bacillati</taxon>
        <taxon>Bacillota</taxon>
        <taxon>Negativicutes</taxon>
        <taxon>Selenomonadales</taxon>
        <taxon>Sporomusaceae</taxon>
        <taxon>Anaerospora</taxon>
    </lineage>
</organism>
<dbReference type="RefSeq" id="WP_132079254.1">
    <property type="nucleotide sequence ID" value="NZ_SLUI01000006.1"/>
</dbReference>
<dbReference type="InterPro" id="IPR029043">
    <property type="entry name" value="GcvT/YgfZ_C"/>
</dbReference>
<gene>
    <name evidence="7" type="primary">gcvT</name>
    <name evidence="11" type="ORF">EV210_10615</name>
</gene>
<dbReference type="AlphaFoldDB" id="A0A4V2Q8K8"/>
<dbReference type="PIRSF" id="PIRSF006487">
    <property type="entry name" value="GcvT"/>
    <property type="match status" value="1"/>
</dbReference>
<proteinExistence type="inferred from homology"/>
<comment type="similarity">
    <text evidence="1 7">Belongs to the GcvT family.</text>
</comment>
<dbReference type="OrthoDB" id="9774591at2"/>
<feature type="binding site" evidence="8">
    <location>
        <position position="198"/>
    </location>
    <ligand>
        <name>substrate</name>
    </ligand>
</feature>
<keyword evidence="11" id="KW-0489">Methyltransferase</keyword>
<dbReference type="SUPFAM" id="SSF101790">
    <property type="entry name" value="Aminomethyltransferase beta-barrel domain"/>
    <property type="match status" value="1"/>
</dbReference>
<dbReference type="InterPro" id="IPR006223">
    <property type="entry name" value="GcvT"/>
</dbReference>
<dbReference type="InterPro" id="IPR022903">
    <property type="entry name" value="GcvT_bac"/>
</dbReference>
<dbReference type="GO" id="GO:0008483">
    <property type="term" value="F:transaminase activity"/>
    <property type="evidence" value="ECO:0007669"/>
    <property type="project" value="UniProtKB-KW"/>
</dbReference>
<dbReference type="Pfam" id="PF01571">
    <property type="entry name" value="GCV_T"/>
    <property type="match status" value="1"/>
</dbReference>
<evidence type="ECO:0000256" key="5">
    <source>
        <dbReference type="ARBA" id="ARBA00031395"/>
    </source>
</evidence>
<dbReference type="NCBIfam" id="TIGR00528">
    <property type="entry name" value="gcvT"/>
    <property type="match status" value="1"/>
</dbReference>
<dbReference type="PANTHER" id="PTHR43757:SF2">
    <property type="entry name" value="AMINOMETHYLTRANSFERASE, MITOCHONDRIAL"/>
    <property type="match status" value="1"/>
</dbReference>
<dbReference type="Gene3D" id="3.30.1360.120">
    <property type="entry name" value="Probable tRNA modification gtpase trme, domain 1"/>
    <property type="match status" value="1"/>
</dbReference>
<accession>A0A4V2Q8K8</accession>
<dbReference type="Gene3D" id="4.10.1250.10">
    <property type="entry name" value="Aminomethyltransferase fragment"/>
    <property type="match status" value="1"/>
</dbReference>
<dbReference type="GO" id="GO:0008168">
    <property type="term" value="F:methyltransferase activity"/>
    <property type="evidence" value="ECO:0007669"/>
    <property type="project" value="UniProtKB-KW"/>
</dbReference>
<evidence type="ECO:0000256" key="6">
    <source>
        <dbReference type="ARBA" id="ARBA00047665"/>
    </source>
</evidence>
<dbReference type="Gene3D" id="2.40.30.110">
    <property type="entry name" value="Aminomethyltransferase beta-barrel domains"/>
    <property type="match status" value="1"/>
</dbReference>
<feature type="domain" description="Aminomethyltransferase C-terminal" evidence="10">
    <location>
        <begin position="284"/>
        <end position="361"/>
    </location>
</feature>
<evidence type="ECO:0000313" key="11">
    <source>
        <dbReference type="EMBL" id="TCL37152.1"/>
    </source>
</evidence>
<evidence type="ECO:0000256" key="3">
    <source>
        <dbReference type="ARBA" id="ARBA00022576"/>
    </source>
</evidence>
<dbReference type="Proteomes" id="UP000295063">
    <property type="component" value="Unassembled WGS sequence"/>
</dbReference>
<evidence type="ECO:0000256" key="7">
    <source>
        <dbReference type="HAMAP-Rule" id="MF_00259"/>
    </source>
</evidence>
<dbReference type="SUPFAM" id="SSF103025">
    <property type="entry name" value="Folate-binding domain"/>
    <property type="match status" value="1"/>
</dbReference>
<comment type="caution">
    <text evidence="11">The sequence shown here is derived from an EMBL/GenBank/DDBJ whole genome shotgun (WGS) entry which is preliminary data.</text>
</comment>
<dbReference type="FunFam" id="3.30.70.1400:FF:000001">
    <property type="entry name" value="Aminomethyltransferase"/>
    <property type="match status" value="1"/>
</dbReference>
<dbReference type="HAMAP" id="MF_00259">
    <property type="entry name" value="GcvT"/>
    <property type="match status" value="1"/>
</dbReference>
<dbReference type="NCBIfam" id="NF001567">
    <property type="entry name" value="PRK00389.1"/>
    <property type="match status" value="1"/>
</dbReference>
<evidence type="ECO:0000256" key="2">
    <source>
        <dbReference type="ARBA" id="ARBA00012616"/>
    </source>
</evidence>
<dbReference type="EC" id="2.1.2.10" evidence="2 7"/>
<evidence type="ECO:0000256" key="4">
    <source>
        <dbReference type="ARBA" id="ARBA00022679"/>
    </source>
</evidence>